<dbReference type="EMBL" id="JAJVCZ030000011">
    <property type="protein sequence ID" value="KAL0254523.1"/>
    <property type="molecule type" value="Genomic_DNA"/>
</dbReference>
<gene>
    <name evidence="5" type="ORF">SLS55_009999</name>
</gene>
<keyword evidence="6" id="KW-1185">Reference proteome</keyword>
<name>A0ABR3C1L3_9PEZI</name>
<dbReference type="Proteomes" id="UP001430584">
    <property type="component" value="Unassembled WGS sequence"/>
</dbReference>
<dbReference type="GeneID" id="92014084"/>
<dbReference type="InterPro" id="IPR022812">
    <property type="entry name" value="Dynamin"/>
</dbReference>
<dbReference type="Gene3D" id="1.20.120.1240">
    <property type="entry name" value="Dynamin, middle domain"/>
    <property type="match status" value="1"/>
</dbReference>
<dbReference type="PROSITE" id="PS51388">
    <property type="entry name" value="GED"/>
    <property type="match status" value="1"/>
</dbReference>
<evidence type="ECO:0000256" key="2">
    <source>
        <dbReference type="ARBA" id="ARBA00023134"/>
    </source>
</evidence>
<dbReference type="InterPro" id="IPR020850">
    <property type="entry name" value="GED_dom"/>
</dbReference>
<proteinExistence type="predicted"/>
<dbReference type="PANTHER" id="PTHR11566">
    <property type="entry name" value="DYNAMIN"/>
    <property type="match status" value="1"/>
</dbReference>
<protein>
    <submittedName>
        <fullName evidence="5">Uncharacterized protein</fullName>
    </submittedName>
</protein>
<comment type="caution">
    <text evidence="5">The sequence shown here is derived from an EMBL/GenBank/DDBJ whole genome shotgun (WGS) entry which is preliminary data.</text>
</comment>
<dbReference type="Gene3D" id="3.40.50.300">
    <property type="entry name" value="P-loop containing nucleotide triphosphate hydrolases"/>
    <property type="match status" value="1"/>
</dbReference>
<evidence type="ECO:0000313" key="5">
    <source>
        <dbReference type="EMBL" id="KAL0254523.1"/>
    </source>
</evidence>
<feature type="domain" description="GED" evidence="3">
    <location>
        <begin position="711"/>
        <end position="798"/>
    </location>
</feature>
<dbReference type="InterPro" id="IPR001401">
    <property type="entry name" value="Dynamin_GTPase"/>
</dbReference>
<dbReference type="CDD" id="cd08771">
    <property type="entry name" value="DLP_1"/>
    <property type="match status" value="1"/>
</dbReference>
<accession>A0ABR3C1L3</accession>
<evidence type="ECO:0000259" key="4">
    <source>
        <dbReference type="PROSITE" id="PS51718"/>
    </source>
</evidence>
<dbReference type="PANTHER" id="PTHR11566:SF215">
    <property type="entry name" value="DYNAMIN GTPASE"/>
    <property type="match status" value="1"/>
</dbReference>
<dbReference type="InterPro" id="IPR045063">
    <property type="entry name" value="Dynamin_N"/>
</dbReference>
<dbReference type="RefSeq" id="XP_066628394.1">
    <property type="nucleotide sequence ID" value="XM_066781392.1"/>
</dbReference>
<sequence>MARNASALADPAMLSKIDKLFACNVGHYIDLPQIVVVGDQSSGKSSVLEGLTRLPFPRDSGLCTRFATQITFRRSETSSVTVAVLPGKDASQDHIEATRKWKKSDIHALDQSTFADVMREAQAVMGIDTKKGFTSDVLSIEVAGPEEAHLTVIDVPGIFQRVTKDVTTKEDKTFVKNLVLDYMKNPRSVMLTVVPANVDVATQLILEMAEEVDQDGQRTLGVLTKPDLVDKGAEKTVMDMVEGQSHKLRLGWCMVKNPGQQDILNRTFDRYAEEDSFFRTVQPWNRLPMDRLGVEALRERLQVILAAHIRREFPKVKHEVNAKLEEVKKILKSMGPKRDTPGDQFKFLIDIATHYQTLAAQALDARYIDDCFSEFPVLKIATQAVNREEVFSQDFAAYGHTYAFGVRGGVTVEEKEDSESNSEEEEAVCAPQAKPMTTVAGSAGLAASTAPTSNPQIGFNFPVASGSKKAASLFDAPGSKAPSAAVSTQEASPHPFIFKGQNYTDIVNPKSKPADKPTSKPKAFCKPSKCPFSTTHLPDLLHKRANLLPPKRNSILNWLSTEYLGSRGFELGNFSPLLLATTMKTQSENWDSLALGYISDIVYMTDCFLDKLLDLVCPDGRTLDRLKELLADDLLARYKKAFEQVRFILEVERNNMPGTANHYFNDNLEKCRQRRVRNLAINKSHNANGLQVVRVNDVITSMDMSNMDHDIQDLHDILRAYYKVARKRIVDNVINQGGRYWLIMGPNTPIKLFTPAFVSQLSAEKLQDIAGEEPSTRRRRAQLLKEQEDLEKGRKILF</sequence>
<evidence type="ECO:0000256" key="1">
    <source>
        <dbReference type="ARBA" id="ARBA00022741"/>
    </source>
</evidence>
<organism evidence="5 6">
    <name type="scientific">Diplodia seriata</name>
    <dbReference type="NCBI Taxonomy" id="420778"/>
    <lineage>
        <taxon>Eukaryota</taxon>
        <taxon>Fungi</taxon>
        <taxon>Dikarya</taxon>
        <taxon>Ascomycota</taxon>
        <taxon>Pezizomycotina</taxon>
        <taxon>Dothideomycetes</taxon>
        <taxon>Dothideomycetes incertae sedis</taxon>
        <taxon>Botryosphaeriales</taxon>
        <taxon>Botryosphaeriaceae</taxon>
        <taxon>Diplodia</taxon>
    </lineage>
</organism>
<dbReference type="SUPFAM" id="SSF52540">
    <property type="entry name" value="P-loop containing nucleoside triphosphate hydrolases"/>
    <property type="match status" value="1"/>
</dbReference>
<keyword evidence="2" id="KW-0342">GTP-binding</keyword>
<reference evidence="5 6" key="1">
    <citation type="submission" date="2024-02" db="EMBL/GenBank/DDBJ databases">
        <title>De novo assembly and annotation of 12 fungi associated with fruit tree decline syndrome in Ontario, Canada.</title>
        <authorList>
            <person name="Sulman M."/>
            <person name="Ellouze W."/>
            <person name="Ilyukhin E."/>
        </authorList>
    </citation>
    <scope>NUCLEOTIDE SEQUENCE [LARGE SCALE GENOMIC DNA]</scope>
    <source>
        <strain evidence="5 6">FDS-637</strain>
    </source>
</reference>
<dbReference type="PRINTS" id="PR00195">
    <property type="entry name" value="DYNAMIN"/>
</dbReference>
<dbReference type="InterPro" id="IPR030381">
    <property type="entry name" value="G_DYNAMIN_dom"/>
</dbReference>
<feature type="domain" description="Dynamin-type G" evidence="4">
    <location>
        <begin position="28"/>
        <end position="314"/>
    </location>
</feature>
<dbReference type="Pfam" id="PF00350">
    <property type="entry name" value="Dynamin_N"/>
    <property type="match status" value="1"/>
</dbReference>
<dbReference type="PROSITE" id="PS51718">
    <property type="entry name" value="G_DYNAMIN_2"/>
    <property type="match status" value="1"/>
</dbReference>
<evidence type="ECO:0000259" key="3">
    <source>
        <dbReference type="PROSITE" id="PS51388"/>
    </source>
</evidence>
<evidence type="ECO:0000313" key="6">
    <source>
        <dbReference type="Proteomes" id="UP001430584"/>
    </source>
</evidence>
<keyword evidence="1" id="KW-0547">Nucleotide-binding</keyword>
<dbReference type="InterPro" id="IPR000375">
    <property type="entry name" value="Dynamin_stalk"/>
</dbReference>
<dbReference type="Pfam" id="PF01031">
    <property type="entry name" value="Dynamin_M"/>
    <property type="match status" value="1"/>
</dbReference>
<dbReference type="InterPro" id="IPR027417">
    <property type="entry name" value="P-loop_NTPase"/>
</dbReference>
<dbReference type="SMART" id="SM00053">
    <property type="entry name" value="DYNc"/>
    <property type="match status" value="1"/>
</dbReference>